<keyword evidence="1" id="KW-0812">Transmembrane</keyword>
<evidence type="ECO:0000256" key="1">
    <source>
        <dbReference type="SAM" id="Phobius"/>
    </source>
</evidence>
<dbReference type="EMBL" id="FN597600">
    <property type="protein sequence ID" value="CBX86844.1"/>
    <property type="molecule type" value="Genomic_DNA"/>
</dbReference>
<organism evidence="2">
    <name type="scientific">Photobacterium damselae subsp. damselae</name>
    <name type="common">Listonella damsela</name>
    <dbReference type="NCBI Taxonomy" id="85581"/>
    <lineage>
        <taxon>Bacteria</taxon>
        <taxon>Pseudomonadati</taxon>
        <taxon>Pseudomonadota</taxon>
        <taxon>Gammaproteobacteria</taxon>
        <taxon>Vibrionales</taxon>
        <taxon>Vibrionaceae</taxon>
        <taxon>Photobacterium</taxon>
    </lineage>
</organism>
<gene>
    <name evidence="2" type="primary">orf75</name>
</gene>
<dbReference type="RefSeq" id="WP_013404519.1">
    <property type="nucleotide sequence ID" value="NC_014653.1"/>
</dbReference>
<protein>
    <submittedName>
        <fullName evidence="2">Nuclease</fullName>
    </submittedName>
</protein>
<geneLocation type="plasmid" evidence="2">
    <name>pPHDD1</name>
</geneLocation>
<keyword evidence="1" id="KW-1133">Transmembrane helix</keyword>
<name>E4WLC6_PHODD</name>
<accession>E4WLC6</accession>
<evidence type="ECO:0000313" key="2">
    <source>
        <dbReference type="EMBL" id="CBX86844.1"/>
    </source>
</evidence>
<proteinExistence type="predicted"/>
<dbReference type="AlphaFoldDB" id="E4WLC6"/>
<keyword evidence="1" id="KW-0472">Membrane</keyword>
<sequence length="155" mass="16765">MLQSTKLEPLNYNPHSASLIVITGGIYQLAGLFIAKKAKSFDKLQEIGNVTKRVEVSLSRQPEAAKHIQDAQAAGHPKTLTIDRANAPANRKASLKGVPTKKGLDRDEYPLAMFKEGGSDQVSDILIREIIVGQVLALVGSVADCRMELGSELML</sequence>
<reference evidence="2" key="1">
    <citation type="submission" date="2009-11" db="EMBL/GenBank/DDBJ databases">
        <title>Identification of virulence genes in Photobacterium damselae subsp. damselae by Supression Subtractive hybridization: damselysin toxin is encoded on a large conjugative plasmid.</title>
        <authorList>
            <person name="Rivas A.J."/>
            <person name="Lemos M.L."/>
            <person name="Osorio C.R."/>
        </authorList>
    </citation>
    <scope>NUCLEOTIDE SEQUENCE [LARGE SCALE GENOMIC DNA]</scope>
    <source>
        <strain evidence="2">RM71</strain>
        <plasmid evidence="2">pPHDD1</plasmid>
    </source>
</reference>
<keyword evidence="2" id="KW-0614">Plasmid</keyword>
<feature type="transmembrane region" description="Helical" evidence="1">
    <location>
        <begin position="16"/>
        <end position="35"/>
    </location>
</feature>